<dbReference type="Proteomes" id="UP001233999">
    <property type="component" value="Unassembled WGS sequence"/>
</dbReference>
<name>A0AAD8A7W9_DIPPU</name>
<reference evidence="1" key="1">
    <citation type="journal article" date="2023" name="IScience">
        <title>Live-bearing cockroach genome reveals convergent evolutionary mechanisms linked to viviparity in insects and beyond.</title>
        <authorList>
            <person name="Fouks B."/>
            <person name="Harrison M.C."/>
            <person name="Mikhailova A.A."/>
            <person name="Marchal E."/>
            <person name="English S."/>
            <person name="Carruthers M."/>
            <person name="Jennings E.C."/>
            <person name="Chiamaka E.L."/>
            <person name="Frigard R.A."/>
            <person name="Pippel M."/>
            <person name="Attardo G.M."/>
            <person name="Benoit J.B."/>
            <person name="Bornberg-Bauer E."/>
            <person name="Tobe S.S."/>
        </authorList>
    </citation>
    <scope>NUCLEOTIDE SEQUENCE</scope>
    <source>
        <strain evidence="1">Stay&amp;Tobe</strain>
    </source>
</reference>
<sequence length="66" mass="7732">AYKIQYYNIAHSFLAHFLWRWINAFNTLLGHLDLSFLNNKPNTLPNYLTPPSVRIVWNSQIITSPS</sequence>
<reference evidence="1" key="2">
    <citation type="submission" date="2023-05" db="EMBL/GenBank/DDBJ databases">
        <authorList>
            <person name="Fouks B."/>
        </authorList>
    </citation>
    <scope>NUCLEOTIDE SEQUENCE</scope>
    <source>
        <strain evidence="1">Stay&amp;Tobe</strain>
        <tissue evidence="1">Testes</tissue>
    </source>
</reference>
<proteinExistence type="predicted"/>
<evidence type="ECO:0000313" key="1">
    <source>
        <dbReference type="EMBL" id="KAJ9593372.1"/>
    </source>
</evidence>
<comment type="caution">
    <text evidence="1">The sequence shown here is derived from an EMBL/GenBank/DDBJ whole genome shotgun (WGS) entry which is preliminary data.</text>
</comment>
<organism evidence="1 2">
    <name type="scientific">Diploptera punctata</name>
    <name type="common">Pacific beetle cockroach</name>
    <dbReference type="NCBI Taxonomy" id="6984"/>
    <lineage>
        <taxon>Eukaryota</taxon>
        <taxon>Metazoa</taxon>
        <taxon>Ecdysozoa</taxon>
        <taxon>Arthropoda</taxon>
        <taxon>Hexapoda</taxon>
        <taxon>Insecta</taxon>
        <taxon>Pterygota</taxon>
        <taxon>Neoptera</taxon>
        <taxon>Polyneoptera</taxon>
        <taxon>Dictyoptera</taxon>
        <taxon>Blattodea</taxon>
        <taxon>Blaberoidea</taxon>
        <taxon>Blaberidae</taxon>
        <taxon>Diplopterinae</taxon>
        <taxon>Diploptera</taxon>
    </lineage>
</organism>
<protein>
    <submittedName>
        <fullName evidence="1">Uncharacterized protein</fullName>
    </submittedName>
</protein>
<keyword evidence="2" id="KW-1185">Reference proteome</keyword>
<feature type="non-terminal residue" evidence="1">
    <location>
        <position position="66"/>
    </location>
</feature>
<dbReference type="EMBL" id="JASPKZ010003445">
    <property type="protein sequence ID" value="KAJ9593372.1"/>
    <property type="molecule type" value="Genomic_DNA"/>
</dbReference>
<gene>
    <name evidence="1" type="ORF">L9F63_015076</name>
</gene>
<accession>A0AAD8A7W9</accession>
<dbReference type="AlphaFoldDB" id="A0AAD8A7W9"/>
<feature type="non-terminal residue" evidence="1">
    <location>
        <position position="1"/>
    </location>
</feature>
<evidence type="ECO:0000313" key="2">
    <source>
        <dbReference type="Proteomes" id="UP001233999"/>
    </source>
</evidence>